<proteinExistence type="predicted"/>
<dbReference type="Pfam" id="PF07985">
    <property type="entry name" value="SRR1"/>
    <property type="match status" value="1"/>
</dbReference>
<reference evidence="2" key="1">
    <citation type="journal article" date="2021" name="J Fungi (Basel)">
        <title>Virulence traits and population genomics of the black yeast Aureobasidium melanogenum.</title>
        <authorList>
            <person name="Cernosa A."/>
            <person name="Sun X."/>
            <person name="Gostincar C."/>
            <person name="Fang C."/>
            <person name="Gunde-Cimerman N."/>
            <person name="Song Z."/>
        </authorList>
    </citation>
    <scope>NUCLEOTIDE SEQUENCE</scope>
    <source>
        <strain evidence="2">EXF-9911</strain>
    </source>
</reference>
<dbReference type="Proteomes" id="UP000779574">
    <property type="component" value="Unassembled WGS sequence"/>
</dbReference>
<gene>
    <name evidence="2" type="ORF">KCU76_g15026</name>
</gene>
<reference evidence="2" key="2">
    <citation type="submission" date="2021-08" db="EMBL/GenBank/DDBJ databases">
        <authorList>
            <person name="Gostincar C."/>
            <person name="Sun X."/>
            <person name="Song Z."/>
            <person name="Gunde-Cimerman N."/>
        </authorList>
    </citation>
    <scope>NUCLEOTIDE SEQUENCE</scope>
    <source>
        <strain evidence="2">EXF-9911</strain>
    </source>
</reference>
<evidence type="ECO:0000313" key="3">
    <source>
        <dbReference type="Proteomes" id="UP000779574"/>
    </source>
</evidence>
<dbReference type="AlphaFoldDB" id="A0A9P8E400"/>
<organism evidence="2 3">
    <name type="scientific">Aureobasidium melanogenum</name>
    <name type="common">Aureobasidium pullulans var. melanogenum</name>
    <dbReference type="NCBI Taxonomy" id="46634"/>
    <lineage>
        <taxon>Eukaryota</taxon>
        <taxon>Fungi</taxon>
        <taxon>Dikarya</taxon>
        <taxon>Ascomycota</taxon>
        <taxon>Pezizomycotina</taxon>
        <taxon>Dothideomycetes</taxon>
        <taxon>Dothideomycetidae</taxon>
        <taxon>Dothideales</taxon>
        <taxon>Saccotheciaceae</taxon>
        <taxon>Aureobasidium</taxon>
    </lineage>
</organism>
<dbReference type="PANTHER" id="PTHR42080:SF1">
    <property type="entry name" value="SRR1-LIKE DOMAIN-CONTAINING PROTEIN"/>
    <property type="match status" value="1"/>
</dbReference>
<evidence type="ECO:0000313" key="2">
    <source>
        <dbReference type="EMBL" id="KAG9680631.1"/>
    </source>
</evidence>
<feature type="domain" description="SRR1-like" evidence="1">
    <location>
        <begin position="112"/>
        <end position="254"/>
    </location>
</feature>
<name>A0A9P8E400_AURME</name>
<dbReference type="InterPro" id="IPR012942">
    <property type="entry name" value="SRR1-like"/>
</dbReference>
<dbReference type="OrthoDB" id="3829956at2759"/>
<comment type="caution">
    <text evidence="2">The sequence shown here is derived from an EMBL/GenBank/DDBJ whole genome shotgun (WGS) entry which is preliminary data.</text>
</comment>
<protein>
    <recommendedName>
        <fullName evidence="1">SRR1-like domain-containing protein</fullName>
    </recommendedName>
</protein>
<dbReference type="PANTHER" id="PTHR42080">
    <property type="entry name" value="SRR1 DOMAIN-CONTAINING PROTEIN"/>
    <property type="match status" value="1"/>
</dbReference>
<accession>A0A9P8E400</accession>
<feature type="non-terminal residue" evidence="2">
    <location>
        <position position="1"/>
    </location>
</feature>
<sequence>MRAPLRQAINDARMTDGREEIRQESLADDIVEREAWLRSFGMTPYTSPGDFDMSKIKKKSAEFLEEKKINVDKLPFCEKIPGKVTASFKQHLNALKQDCLTSPEWRGARNQVRQALEQNSIEKMVVLGPGSIFACTTEYTFWQYEMAFILAIFELVKQQDQSTKTRTPVLYFQDPKFCIADYLLLSELGGQIVDHPEAFSRHIDERTLVFAKCIPLDVYFKYLLQTSPAVCISSSLPAATENALYLQSKYNEFDHNFDIRGVADRFIAERQSAELHETMLHLFTSIPDSENNLFGLMSVFWLASEEDIGTLRQAKQVGSLGKKAKKWLESL</sequence>
<evidence type="ECO:0000259" key="1">
    <source>
        <dbReference type="Pfam" id="PF07985"/>
    </source>
</evidence>
<dbReference type="EMBL" id="JAHFXF010000954">
    <property type="protein sequence ID" value="KAG9680631.1"/>
    <property type="molecule type" value="Genomic_DNA"/>
</dbReference>